<name>A0A1V1NZ59_9BACT</name>
<reference evidence="2" key="1">
    <citation type="submission" date="2012-11" db="EMBL/GenBank/DDBJ databases">
        <authorList>
            <person name="Lucero-Rivera Y.E."/>
            <person name="Tovar-Ramirez D."/>
        </authorList>
    </citation>
    <scope>NUCLEOTIDE SEQUENCE [LARGE SCALE GENOMIC DNA]</scope>
    <source>
        <strain evidence="2">Araruama</strain>
    </source>
</reference>
<comment type="caution">
    <text evidence="1">The sequence shown here is derived from an EMBL/GenBank/DDBJ whole genome shotgun (WGS) entry which is preliminary data.</text>
</comment>
<evidence type="ECO:0000313" key="1">
    <source>
        <dbReference type="EMBL" id="ETR67889.1"/>
    </source>
</evidence>
<protein>
    <submittedName>
        <fullName evidence="1">Uncharacterized protein</fullName>
    </submittedName>
</protein>
<sequence>MYDFQQQKIIFSQLDDNNKVHCVVEHEYKYYQNTASGDYEDTLTYENNKYYITYDPSTRQKSTPVLICNEDYSVLDMTVYNNQPFLLLEKSNKEQLYYQYKSGSSFSSPQVFENINSPYISSIVRMDTNENGEIASPGKYAYLDFYLWQTETFGSGDTVYRYSYENGSIGEEKSITFQNNAGKVNSMPSLDQVTEGHVIYFIDDTGSKTC</sequence>
<evidence type="ECO:0000313" key="2">
    <source>
        <dbReference type="Proteomes" id="UP000189670"/>
    </source>
</evidence>
<dbReference type="AlphaFoldDB" id="A0A1V1NZ59"/>
<organism evidence="1 2">
    <name type="scientific">Candidatus Magnetoglobus multicellularis str. Araruama</name>
    <dbReference type="NCBI Taxonomy" id="890399"/>
    <lineage>
        <taxon>Bacteria</taxon>
        <taxon>Pseudomonadati</taxon>
        <taxon>Thermodesulfobacteriota</taxon>
        <taxon>Desulfobacteria</taxon>
        <taxon>Desulfobacterales</taxon>
        <taxon>Desulfobacteraceae</taxon>
        <taxon>Candidatus Magnetoglobus</taxon>
    </lineage>
</organism>
<proteinExistence type="predicted"/>
<accession>A0A1V1NZ59</accession>
<dbReference type="EMBL" id="ATBP01001169">
    <property type="protein sequence ID" value="ETR67889.1"/>
    <property type="molecule type" value="Genomic_DNA"/>
</dbReference>
<gene>
    <name evidence="1" type="ORF">OMM_04892</name>
</gene>
<dbReference type="Proteomes" id="UP000189670">
    <property type="component" value="Unassembled WGS sequence"/>
</dbReference>